<accession>A0A9Q3BBH5</accession>
<dbReference type="EMBL" id="AVOT02000308">
    <property type="protein sequence ID" value="MBW0462228.1"/>
    <property type="molecule type" value="Genomic_DNA"/>
</dbReference>
<name>A0A9Q3BBH5_9BASI</name>
<evidence type="ECO:0000313" key="3">
    <source>
        <dbReference type="Proteomes" id="UP000765509"/>
    </source>
</evidence>
<dbReference type="AlphaFoldDB" id="A0A9Q3BBH5"/>
<sequence length="104" mass="11968">MESTIIQTTNQKDKAVPCQKEGGSQGRSPSSFHQQVSIQPTSSRREETIKLIGVNHIPQDTGFRKSKKMPWTKIVNMARILIEFKDKEEQIMRQLHFQKKNSVS</sequence>
<keyword evidence="3" id="KW-1185">Reference proteome</keyword>
<gene>
    <name evidence="2" type="ORF">O181_001943</name>
</gene>
<evidence type="ECO:0000256" key="1">
    <source>
        <dbReference type="SAM" id="MobiDB-lite"/>
    </source>
</evidence>
<comment type="caution">
    <text evidence="2">The sequence shown here is derived from an EMBL/GenBank/DDBJ whole genome shotgun (WGS) entry which is preliminary data.</text>
</comment>
<feature type="compositionally biased region" description="Polar residues" evidence="1">
    <location>
        <begin position="1"/>
        <end position="10"/>
    </location>
</feature>
<reference evidence="2" key="1">
    <citation type="submission" date="2021-03" db="EMBL/GenBank/DDBJ databases">
        <title>Draft genome sequence of rust myrtle Austropuccinia psidii MF-1, a brazilian biotype.</title>
        <authorList>
            <person name="Quecine M.C."/>
            <person name="Pachon D.M.R."/>
            <person name="Bonatelli M.L."/>
            <person name="Correr F.H."/>
            <person name="Franceschini L.M."/>
            <person name="Leite T.F."/>
            <person name="Margarido G.R.A."/>
            <person name="Almeida C.A."/>
            <person name="Ferrarezi J.A."/>
            <person name="Labate C.A."/>
        </authorList>
    </citation>
    <scope>NUCLEOTIDE SEQUENCE</scope>
    <source>
        <strain evidence="2">MF-1</strain>
    </source>
</reference>
<feature type="region of interest" description="Disordered" evidence="1">
    <location>
        <begin position="1"/>
        <end position="44"/>
    </location>
</feature>
<feature type="compositionally biased region" description="Polar residues" evidence="1">
    <location>
        <begin position="26"/>
        <end position="42"/>
    </location>
</feature>
<proteinExistence type="predicted"/>
<evidence type="ECO:0000313" key="2">
    <source>
        <dbReference type="EMBL" id="MBW0462228.1"/>
    </source>
</evidence>
<protein>
    <submittedName>
        <fullName evidence="2">Uncharacterized protein</fullName>
    </submittedName>
</protein>
<dbReference type="Proteomes" id="UP000765509">
    <property type="component" value="Unassembled WGS sequence"/>
</dbReference>
<organism evidence="2 3">
    <name type="scientific">Austropuccinia psidii MF-1</name>
    <dbReference type="NCBI Taxonomy" id="1389203"/>
    <lineage>
        <taxon>Eukaryota</taxon>
        <taxon>Fungi</taxon>
        <taxon>Dikarya</taxon>
        <taxon>Basidiomycota</taxon>
        <taxon>Pucciniomycotina</taxon>
        <taxon>Pucciniomycetes</taxon>
        <taxon>Pucciniales</taxon>
        <taxon>Sphaerophragmiaceae</taxon>
        <taxon>Austropuccinia</taxon>
    </lineage>
</organism>